<dbReference type="AlphaFoldDB" id="A0AAX3EJ13"/>
<keyword evidence="2" id="KW-1185">Reference proteome</keyword>
<gene>
    <name evidence="1" type="ORF">NL394_01630</name>
</gene>
<dbReference type="EMBL" id="CP101185">
    <property type="protein sequence ID" value="UYV97975.1"/>
    <property type="molecule type" value="Genomic_DNA"/>
</dbReference>
<protein>
    <submittedName>
        <fullName evidence="1">Uncharacterized protein</fullName>
    </submittedName>
</protein>
<evidence type="ECO:0000313" key="2">
    <source>
        <dbReference type="Proteomes" id="UP001163293"/>
    </source>
</evidence>
<evidence type="ECO:0000313" key="1">
    <source>
        <dbReference type="EMBL" id="UYV97975.1"/>
    </source>
</evidence>
<accession>A0AAX3EJ13</accession>
<reference evidence="1" key="1">
    <citation type="submission" date="2022-07" db="EMBL/GenBank/DDBJ databases">
        <authorList>
            <person name="Wu T."/>
        </authorList>
    </citation>
    <scope>NUCLEOTIDE SEQUENCE</scope>
    <source>
        <strain evidence="1">SD-1</strain>
    </source>
</reference>
<dbReference type="Proteomes" id="UP001163293">
    <property type="component" value="Chromosome"/>
</dbReference>
<name>A0AAX3EJ13_PAEUR</name>
<sequence length="315" mass="34083">MNETAPQQTSIDLERVLTLLGTISQGDVISLGAVNIVGVGPSAAWSSTAEHEGLTDREPGEEVWSLSIESDVGWYAVITQDCDIVRAPHVEPCLVVCPVKYVSAGEWQALASGPRSPRYFPLPDGKFPGIDGKLPVADLRFLTSVDKTALLHPSVKILHPLSAPQRASFGRCIGSRYARVPHPDKLEKEVLPKAATLIRKLAKSFAAGNTNEPEVRLVGAARGWYLGGNDKRVVYVPMISEASARVAGLWDNKAGAFDEQTIKAATERLARKLRASLPPNAGYTCSVEPRTLHSTSAADLLEWSEWIVEEIVDAI</sequence>
<organism evidence="1 2">
    <name type="scientific">Paenarthrobacter ureafaciens</name>
    <dbReference type="NCBI Taxonomy" id="37931"/>
    <lineage>
        <taxon>Bacteria</taxon>
        <taxon>Bacillati</taxon>
        <taxon>Actinomycetota</taxon>
        <taxon>Actinomycetes</taxon>
        <taxon>Micrococcales</taxon>
        <taxon>Micrococcaceae</taxon>
        <taxon>Paenarthrobacter</taxon>
    </lineage>
</organism>
<dbReference type="RefSeq" id="WP_139128017.1">
    <property type="nucleotide sequence ID" value="NZ_CP043010.1"/>
</dbReference>
<proteinExistence type="predicted"/>